<dbReference type="AlphaFoldDB" id="A0A6A6HHA3"/>
<reference evidence="1" key="1">
    <citation type="journal article" date="2020" name="Stud. Mycol.">
        <title>101 Dothideomycetes genomes: a test case for predicting lifestyles and emergence of pathogens.</title>
        <authorList>
            <person name="Haridas S."/>
            <person name="Albert R."/>
            <person name="Binder M."/>
            <person name="Bloem J."/>
            <person name="Labutti K."/>
            <person name="Salamov A."/>
            <person name="Andreopoulos B."/>
            <person name="Baker S."/>
            <person name="Barry K."/>
            <person name="Bills G."/>
            <person name="Bluhm B."/>
            <person name="Cannon C."/>
            <person name="Castanera R."/>
            <person name="Culley D."/>
            <person name="Daum C."/>
            <person name="Ezra D."/>
            <person name="Gonzalez J."/>
            <person name="Henrissat B."/>
            <person name="Kuo A."/>
            <person name="Liang C."/>
            <person name="Lipzen A."/>
            <person name="Lutzoni F."/>
            <person name="Magnuson J."/>
            <person name="Mondo S."/>
            <person name="Nolan M."/>
            <person name="Ohm R."/>
            <person name="Pangilinan J."/>
            <person name="Park H.-J."/>
            <person name="Ramirez L."/>
            <person name="Alfaro M."/>
            <person name="Sun H."/>
            <person name="Tritt A."/>
            <person name="Yoshinaga Y."/>
            <person name="Zwiers L.-H."/>
            <person name="Turgeon B."/>
            <person name="Goodwin S."/>
            <person name="Spatafora J."/>
            <person name="Crous P."/>
            <person name="Grigoriev I."/>
        </authorList>
    </citation>
    <scope>NUCLEOTIDE SEQUENCE</scope>
    <source>
        <strain evidence="1">Tuck. ex Michener</strain>
    </source>
</reference>
<gene>
    <name evidence="1" type="ORF">EV356DRAFT_530059</name>
</gene>
<evidence type="ECO:0000313" key="1">
    <source>
        <dbReference type="EMBL" id="KAF2237331.1"/>
    </source>
</evidence>
<dbReference type="Proteomes" id="UP000800092">
    <property type="component" value="Unassembled WGS sequence"/>
</dbReference>
<dbReference type="PANTHER" id="PTHR47791">
    <property type="entry name" value="MEIOTICALLY UP-REGULATED GENE 191 PROTEIN"/>
    <property type="match status" value="1"/>
</dbReference>
<dbReference type="PANTHER" id="PTHR47791:SF1">
    <property type="entry name" value="ENDO MANNANASE, GH76 FAMILY (EUROFUNG)"/>
    <property type="match status" value="1"/>
</dbReference>
<dbReference type="InterPro" id="IPR053169">
    <property type="entry name" value="MUG_Protein"/>
</dbReference>
<keyword evidence="2" id="KW-1185">Reference proteome</keyword>
<dbReference type="EMBL" id="ML991780">
    <property type="protein sequence ID" value="KAF2237331.1"/>
    <property type="molecule type" value="Genomic_DNA"/>
</dbReference>
<organism evidence="1 2">
    <name type="scientific">Viridothelium virens</name>
    <name type="common">Speckled blister lichen</name>
    <name type="synonym">Trypethelium virens</name>
    <dbReference type="NCBI Taxonomy" id="1048519"/>
    <lineage>
        <taxon>Eukaryota</taxon>
        <taxon>Fungi</taxon>
        <taxon>Dikarya</taxon>
        <taxon>Ascomycota</taxon>
        <taxon>Pezizomycotina</taxon>
        <taxon>Dothideomycetes</taxon>
        <taxon>Dothideomycetes incertae sedis</taxon>
        <taxon>Trypetheliales</taxon>
        <taxon>Trypetheliaceae</taxon>
        <taxon>Viridothelium</taxon>
    </lineage>
</organism>
<protein>
    <submittedName>
        <fullName evidence="1">Uncharacterized protein</fullName>
    </submittedName>
</protein>
<name>A0A6A6HHA3_VIRVR</name>
<accession>A0A6A6HHA3</accession>
<dbReference type="Gene3D" id="1.50.10.20">
    <property type="match status" value="1"/>
</dbReference>
<evidence type="ECO:0000313" key="2">
    <source>
        <dbReference type="Proteomes" id="UP000800092"/>
    </source>
</evidence>
<proteinExistence type="predicted"/>
<sequence>MSSRTTGGFVIAPTTSVSQVSLSLALNGIKYLTWMRQAADAMQTQSYDEAIGLYNNTWWKNVNGLTAIGTSPLFLYCTWTLQREFLTPPSPKYPTFRMKTNTEPGLTASTTTKAARLAVTESKVRKNFYVDWASKEWDVCHKVGVIEKKGLLRDGVDGSTCKGNNKTTPMFQQSVISGDLVELDRAPGNGSIVPPTQHIAGAVIASDTSHKQGILVGPGQKNKPDGATDIAQFKEFFMRNSHILQKAALKQT</sequence>